<dbReference type="PANTHER" id="PTHR42770">
    <property type="entry name" value="AMINO ACID TRANSPORTER-RELATED"/>
    <property type="match status" value="1"/>
</dbReference>
<evidence type="ECO:0000256" key="1">
    <source>
        <dbReference type="ARBA" id="ARBA00004651"/>
    </source>
</evidence>
<feature type="transmembrane region" description="Helical" evidence="6">
    <location>
        <begin position="375"/>
        <end position="402"/>
    </location>
</feature>
<organism evidence="7 8">
    <name type="scientific">Allokutzneria oryzae</name>
    <dbReference type="NCBI Taxonomy" id="1378989"/>
    <lineage>
        <taxon>Bacteria</taxon>
        <taxon>Bacillati</taxon>
        <taxon>Actinomycetota</taxon>
        <taxon>Actinomycetes</taxon>
        <taxon>Pseudonocardiales</taxon>
        <taxon>Pseudonocardiaceae</taxon>
        <taxon>Allokutzneria</taxon>
    </lineage>
</organism>
<feature type="transmembrane region" description="Helical" evidence="6">
    <location>
        <begin position="414"/>
        <end position="435"/>
    </location>
</feature>
<feature type="transmembrane region" description="Helical" evidence="6">
    <location>
        <begin position="167"/>
        <end position="188"/>
    </location>
</feature>
<keyword evidence="5 6" id="KW-0472">Membrane</keyword>
<evidence type="ECO:0000256" key="6">
    <source>
        <dbReference type="SAM" id="Phobius"/>
    </source>
</evidence>
<sequence length="511" mass="53455">MFNTRAPGRASNVTSALAADRLGVPAVTYFAISMGAPFTVVAGAITTGYAITGQVGIPLGFLVMGAVLALFCVGFVTMAPYVPNAGAFNAYISKGLGRPMGVAAGWLSLVSYNAMQCGVYGALGDAAQPLIRSWFGVDVAWWVISLAGWAVVAILGTQHIDLNGKVLAVLMAAECLVIVVYAVSFLLHPAGGTVSVETLAPEHLFEPGVGALFALAVLGFVGFETAVVFSEEARVPGRTVPVATYLSLGVMTLLYVLGSWAMSVSTGPAKINAEAKEHGSELIFILAGDQLGAAMVGIGRFLYATSVLACLIAFHNAAARYAFAMGRERVLPAVLGQTSHRTSSPRGGSILQSAIGFVAIVICAIAGLHPLRDVFFIWTTAGSLGILLLIALTAIAVVAFFAKNPTSETPWRRTIAPVLAAASTLVALVLVLANFDKMLDVPPSSPLRWAIPGAYLVLMIGGLLWGFRLRRRSPRVYANIGLGAKSITRTGLGLGSPDEQTDTRFAPVPRY</sequence>
<protein>
    <submittedName>
        <fullName evidence="7">APC family permease</fullName>
    </submittedName>
</protein>
<dbReference type="EMBL" id="JBHLZU010000027">
    <property type="protein sequence ID" value="MFB9908334.1"/>
    <property type="molecule type" value="Genomic_DNA"/>
</dbReference>
<dbReference type="Gene3D" id="1.20.1740.10">
    <property type="entry name" value="Amino acid/polyamine transporter I"/>
    <property type="match status" value="1"/>
</dbReference>
<keyword evidence="3 6" id="KW-0812">Transmembrane</keyword>
<evidence type="ECO:0000256" key="3">
    <source>
        <dbReference type="ARBA" id="ARBA00022692"/>
    </source>
</evidence>
<feature type="transmembrane region" description="Helical" evidence="6">
    <location>
        <begin position="103"/>
        <end position="123"/>
    </location>
</feature>
<name>A0ABV6A5B5_9PSEU</name>
<dbReference type="InterPro" id="IPR002293">
    <property type="entry name" value="AA/rel_permease1"/>
</dbReference>
<evidence type="ECO:0000313" key="8">
    <source>
        <dbReference type="Proteomes" id="UP001589693"/>
    </source>
</evidence>
<dbReference type="Pfam" id="PF13520">
    <property type="entry name" value="AA_permease_2"/>
    <property type="match status" value="1"/>
</dbReference>
<dbReference type="Proteomes" id="UP001589693">
    <property type="component" value="Unassembled WGS sequence"/>
</dbReference>
<dbReference type="PIRSF" id="PIRSF006060">
    <property type="entry name" value="AA_transporter"/>
    <property type="match status" value="1"/>
</dbReference>
<dbReference type="InterPro" id="IPR050367">
    <property type="entry name" value="APC_superfamily"/>
</dbReference>
<accession>A0ABV6A5B5</accession>
<keyword evidence="2" id="KW-1003">Cell membrane</keyword>
<feature type="transmembrane region" description="Helical" evidence="6">
    <location>
        <begin position="208"/>
        <end position="230"/>
    </location>
</feature>
<keyword evidence="4 6" id="KW-1133">Transmembrane helix</keyword>
<evidence type="ECO:0000256" key="4">
    <source>
        <dbReference type="ARBA" id="ARBA00022989"/>
    </source>
</evidence>
<evidence type="ECO:0000256" key="5">
    <source>
        <dbReference type="ARBA" id="ARBA00023136"/>
    </source>
</evidence>
<comment type="subcellular location">
    <subcellularLocation>
        <location evidence="1">Cell membrane</location>
        <topology evidence="1">Multi-pass membrane protein</topology>
    </subcellularLocation>
</comment>
<comment type="caution">
    <text evidence="7">The sequence shown here is derived from an EMBL/GenBank/DDBJ whole genome shotgun (WGS) entry which is preliminary data.</text>
</comment>
<evidence type="ECO:0000256" key="2">
    <source>
        <dbReference type="ARBA" id="ARBA00022475"/>
    </source>
</evidence>
<proteinExistence type="predicted"/>
<gene>
    <name evidence="7" type="ORF">ACFFQA_30740</name>
</gene>
<reference evidence="7 8" key="1">
    <citation type="submission" date="2024-09" db="EMBL/GenBank/DDBJ databases">
        <authorList>
            <person name="Sun Q."/>
            <person name="Mori K."/>
        </authorList>
    </citation>
    <scope>NUCLEOTIDE SEQUENCE [LARGE SCALE GENOMIC DNA]</scope>
    <source>
        <strain evidence="7 8">TBRC 7907</strain>
    </source>
</reference>
<dbReference type="PANTHER" id="PTHR42770:SF16">
    <property type="entry name" value="AMINO ACID PERMEASE"/>
    <property type="match status" value="1"/>
</dbReference>
<feature type="transmembrane region" description="Helical" evidence="6">
    <location>
        <begin position="57"/>
        <end position="82"/>
    </location>
</feature>
<feature type="transmembrane region" description="Helical" evidence="6">
    <location>
        <begin position="135"/>
        <end position="155"/>
    </location>
</feature>
<evidence type="ECO:0000313" key="7">
    <source>
        <dbReference type="EMBL" id="MFB9908334.1"/>
    </source>
</evidence>
<feature type="transmembrane region" description="Helical" evidence="6">
    <location>
        <begin position="350"/>
        <end position="369"/>
    </location>
</feature>
<feature type="transmembrane region" description="Helical" evidence="6">
    <location>
        <begin position="447"/>
        <end position="467"/>
    </location>
</feature>
<feature type="transmembrane region" description="Helical" evidence="6">
    <location>
        <begin position="301"/>
        <end position="323"/>
    </location>
</feature>
<feature type="transmembrane region" description="Helical" evidence="6">
    <location>
        <begin position="27"/>
        <end position="51"/>
    </location>
</feature>
<dbReference type="RefSeq" id="WP_377859964.1">
    <property type="nucleotide sequence ID" value="NZ_JBHLZU010000027.1"/>
</dbReference>
<feature type="transmembrane region" description="Helical" evidence="6">
    <location>
        <begin position="242"/>
        <end position="262"/>
    </location>
</feature>
<keyword evidence="8" id="KW-1185">Reference proteome</keyword>